<keyword evidence="2" id="KW-1185">Reference proteome</keyword>
<comment type="caution">
    <text evidence="1">The sequence shown here is derived from an EMBL/GenBank/DDBJ whole genome shotgun (WGS) entry which is preliminary data.</text>
</comment>
<reference evidence="1 2" key="1">
    <citation type="submission" date="2024-09" db="EMBL/GenBank/DDBJ databases">
        <authorList>
            <person name="Sun Q."/>
            <person name="Mori K."/>
        </authorList>
    </citation>
    <scope>NUCLEOTIDE SEQUENCE [LARGE SCALE GENOMIC DNA]</scope>
    <source>
        <strain evidence="1 2">CCM 3426</strain>
    </source>
</reference>
<dbReference type="RefSeq" id="WP_189648142.1">
    <property type="nucleotide sequence ID" value="NZ_BMRC01000006.1"/>
</dbReference>
<proteinExistence type="predicted"/>
<evidence type="ECO:0000313" key="1">
    <source>
        <dbReference type="EMBL" id="MFB9209609.1"/>
    </source>
</evidence>
<protein>
    <submittedName>
        <fullName evidence="1">Uncharacterized protein</fullName>
    </submittedName>
</protein>
<dbReference type="EMBL" id="JBHMEI010000104">
    <property type="protein sequence ID" value="MFB9209609.1"/>
    <property type="molecule type" value="Genomic_DNA"/>
</dbReference>
<dbReference type="Proteomes" id="UP001589647">
    <property type="component" value="Unassembled WGS sequence"/>
</dbReference>
<evidence type="ECO:0000313" key="2">
    <source>
        <dbReference type="Proteomes" id="UP001589647"/>
    </source>
</evidence>
<organism evidence="1 2">
    <name type="scientific">Nonomuraea spiralis</name>
    <dbReference type="NCBI Taxonomy" id="46182"/>
    <lineage>
        <taxon>Bacteria</taxon>
        <taxon>Bacillati</taxon>
        <taxon>Actinomycetota</taxon>
        <taxon>Actinomycetes</taxon>
        <taxon>Streptosporangiales</taxon>
        <taxon>Streptosporangiaceae</taxon>
        <taxon>Nonomuraea</taxon>
    </lineage>
</organism>
<accession>A0ABV5J0U8</accession>
<sequence length="117" mass="12970">MIFDWFRSRAALVAELVEAREQCADVATALETSLRETAGAKRERDAGRRTIGDLLARLELGDRATMPAPTPLTPGVEVLRERSRADALAERLALLQEANMRADCMHKLPAWRAVSAR</sequence>
<gene>
    <name evidence="1" type="ORF">ACFFV7_51095</name>
</gene>
<name>A0ABV5J0U8_9ACTN</name>